<keyword evidence="1" id="KW-0805">Transcription regulation</keyword>
<evidence type="ECO:0000256" key="2">
    <source>
        <dbReference type="ARBA" id="ARBA00023125"/>
    </source>
</evidence>
<dbReference type="PANTHER" id="PTHR30055">
    <property type="entry name" value="HTH-TYPE TRANSCRIPTIONAL REGULATOR RUTR"/>
    <property type="match status" value="1"/>
</dbReference>
<keyword evidence="2 4" id="KW-0238">DNA-binding</keyword>
<dbReference type="PROSITE" id="PS01081">
    <property type="entry name" value="HTH_TETR_1"/>
    <property type="match status" value="1"/>
</dbReference>
<dbReference type="STRING" id="504800.SAMN04488085_114124"/>
<dbReference type="OrthoDB" id="956698at2"/>
<feature type="domain" description="HTH tetR-type" evidence="5">
    <location>
        <begin position="13"/>
        <end position="73"/>
    </location>
</feature>
<sequence length="193" mass="21630">MTPPQDPRARRRAETHRRLYLAAMELFREQGFEAVTVARIASAARVSVPTFYDHFPSKEHIVLPLPEPAEIEQVMAEQPATLPLGERVRGGIFSWFGSIQGRDRDELLERWRIVVTSPGLRTRAATFERATAEMVLEAVAPDRHEGPPPVGPGVVVSATLSAYTQILVRWAEEEGRRSLEEIAEEVLAALRQL</sequence>
<dbReference type="InParanoid" id="A0A1I4JAL9"/>
<dbReference type="InterPro" id="IPR009057">
    <property type="entry name" value="Homeodomain-like_sf"/>
</dbReference>
<gene>
    <name evidence="6" type="ORF">SAMN04488085_114124</name>
</gene>
<dbReference type="InterPro" id="IPR023772">
    <property type="entry name" value="DNA-bd_HTH_TetR-type_CS"/>
</dbReference>
<accession>A0A1I4JAL9</accession>
<evidence type="ECO:0000256" key="4">
    <source>
        <dbReference type="PROSITE-ProRule" id="PRU00335"/>
    </source>
</evidence>
<keyword evidence="7" id="KW-1185">Reference proteome</keyword>
<dbReference type="GO" id="GO:0000976">
    <property type="term" value="F:transcription cis-regulatory region binding"/>
    <property type="evidence" value="ECO:0007669"/>
    <property type="project" value="TreeGrafter"/>
</dbReference>
<dbReference type="InterPro" id="IPR001647">
    <property type="entry name" value="HTH_TetR"/>
</dbReference>
<keyword evidence="3" id="KW-0804">Transcription</keyword>
<dbReference type="RefSeq" id="WP_091328507.1">
    <property type="nucleotide sequence ID" value="NZ_FOSW01000014.1"/>
</dbReference>
<evidence type="ECO:0000313" key="7">
    <source>
        <dbReference type="Proteomes" id="UP000199152"/>
    </source>
</evidence>
<evidence type="ECO:0000313" key="6">
    <source>
        <dbReference type="EMBL" id="SFL63580.1"/>
    </source>
</evidence>
<proteinExistence type="predicted"/>
<feature type="DNA-binding region" description="H-T-H motif" evidence="4">
    <location>
        <begin position="36"/>
        <end position="55"/>
    </location>
</feature>
<reference evidence="6 7" key="1">
    <citation type="submission" date="2016-10" db="EMBL/GenBank/DDBJ databases">
        <authorList>
            <person name="de Groot N.N."/>
        </authorList>
    </citation>
    <scope>NUCLEOTIDE SEQUENCE [LARGE SCALE GENOMIC DNA]</scope>
    <source>
        <strain evidence="6 7">DSM 45317</strain>
    </source>
</reference>
<dbReference type="Pfam" id="PF00440">
    <property type="entry name" value="TetR_N"/>
    <property type="match status" value="1"/>
</dbReference>
<dbReference type="InterPro" id="IPR050109">
    <property type="entry name" value="HTH-type_TetR-like_transc_reg"/>
</dbReference>
<dbReference type="Pfam" id="PF17754">
    <property type="entry name" value="TetR_C_14"/>
    <property type="match status" value="1"/>
</dbReference>
<evidence type="ECO:0000256" key="1">
    <source>
        <dbReference type="ARBA" id="ARBA00023015"/>
    </source>
</evidence>
<dbReference type="PROSITE" id="PS50977">
    <property type="entry name" value="HTH_TETR_2"/>
    <property type="match status" value="1"/>
</dbReference>
<evidence type="ECO:0000259" key="5">
    <source>
        <dbReference type="PROSITE" id="PS50977"/>
    </source>
</evidence>
<dbReference type="InterPro" id="IPR041347">
    <property type="entry name" value="MftR_C"/>
</dbReference>
<protein>
    <submittedName>
        <fullName evidence="6">Transcriptional regulator, TetR family</fullName>
    </submittedName>
</protein>
<dbReference type="EMBL" id="FOSW01000014">
    <property type="protein sequence ID" value="SFL63580.1"/>
    <property type="molecule type" value="Genomic_DNA"/>
</dbReference>
<organism evidence="6 7">
    <name type="scientific">Geodermatophilus ruber</name>
    <dbReference type="NCBI Taxonomy" id="504800"/>
    <lineage>
        <taxon>Bacteria</taxon>
        <taxon>Bacillati</taxon>
        <taxon>Actinomycetota</taxon>
        <taxon>Actinomycetes</taxon>
        <taxon>Geodermatophilales</taxon>
        <taxon>Geodermatophilaceae</taxon>
        <taxon>Geodermatophilus</taxon>
    </lineage>
</organism>
<dbReference type="Gene3D" id="1.10.357.10">
    <property type="entry name" value="Tetracycline Repressor, domain 2"/>
    <property type="match status" value="1"/>
</dbReference>
<dbReference type="Proteomes" id="UP000199152">
    <property type="component" value="Unassembled WGS sequence"/>
</dbReference>
<dbReference type="AlphaFoldDB" id="A0A1I4JAL9"/>
<dbReference type="Gene3D" id="1.10.10.60">
    <property type="entry name" value="Homeodomain-like"/>
    <property type="match status" value="1"/>
</dbReference>
<dbReference type="GO" id="GO:0003700">
    <property type="term" value="F:DNA-binding transcription factor activity"/>
    <property type="evidence" value="ECO:0007669"/>
    <property type="project" value="TreeGrafter"/>
</dbReference>
<name>A0A1I4JAL9_9ACTN</name>
<dbReference type="PANTHER" id="PTHR30055:SF234">
    <property type="entry name" value="HTH-TYPE TRANSCRIPTIONAL REGULATOR BETI"/>
    <property type="match status" value="1"/>
</dbReference>
<dbReference type="SUPFAM" id="SSF46689">
    <property type="entry name" value="Homeodomain-like"/>
    <property type="match status" value="1"/>
</dbReference>
<dbReference type="PRINTS" id="PR00455">
    <property type="entry name" value="HTHTETR"/>
</dbReference>
<evidence type="ECO:0000256" key="3">
    <source>
        <dbReference type="ARBA" id="ARBA00023163"/>
    </source>
</evidence>